<dbReference type="PANTHER" id="PTHR10937:SF0">
    <property type="entry name" value="GLUTAMINE--FRUCTOSE-6-PHOSPHATE TRANSAMINASE (ISOMERIZING)"/>
    <property type="match status" value="1"/>
</dbReference>
<keyword evidence="3 9" id="KW-0032">Aminotransferase</keyword>
<evidence type="ECO:0000256" key="1">
    <source>
        <dbReference type="ARBA" id="ARBA00001031"/>
    </source>
</evidence>
<dbReference type="SUPFAM" id="SSF53697">
    <property type="entry name" value="SIS domain"/>
    <property type="match status" value="1"/>
</dbReference>
<dbReference type="InterPro" id="IPR046348">
    <property type="entry name" value="SIS_dom_sf"/>
</dbReference>
<comment type="caution">
    <text evidence="9">The sequence shown here is derived from an EMBL/GenBank/DDBJ whole genome shotgun (WGS) entry which is preliminary data.</text>
</comment>
<dbReference type="Proteomes" id="UP001141327">
    <property type="component" value="Unassembled WGS sequence"/>
</dbReference>
<dbReference type="InterPro" id="IPR035466">
    <property type="entry name" value="GlmS/AgaS_SIS"/>
</dbReference>
<name>A0ABQ8UDD4_9EUKA</name>
<evidence type="ECO:0000256" key="6">
    <source>
        <dbReference type="ARBA" id="ARBA00022962"/>
    </source>
</evidence>
<dbReference type="InterPro" id="IPR017932">
    <property type="entry name" value="GATase_2_dom"/>
</dbReference>
<dbReference type="PROSITE" id="PS51278">
    <property type="entry name" value="GATASE_TYPE_2"/>
    <property type="match status" value="1"/>
</dbReference>
<feature type="domain" description="Glutamine amidotransferase type-2" evidence="7">
    <location>
        <begin position="2"/>
        <end position="226"/>
    </location>
</feature>
<dbReference type="NCBIfam" id="TIGR01135">
    <property type="entry name" value="glmS"/>
    <property type="match status" value="1"/>
</dbReference>
<comment type="catalytic activity">
    <reaction evidence="1">
        <text>D-fructose 6-phosphate + L-glutamine = D-glucosamine 6-phosphate + L-glutamate</text>
        <dbReference type="Rhea" id="RHEA:13237"/>
        <dbReference type="ChEBI" id="CHEBI:29985"/>
        <dbReference type="ChEBI" id="CHEBI:58359"/>
        <dbReference type="ChEBI" id="CHEBI:58725"/>
        <dbReference type="ChEBI" id="CHEBI:61527"/>
        <dbReference type="EC" id="2.6.1.16"/>
    </reaction>
</comment>
<dbReference type="Pfam" id="PF13522">
    <property type="entry name" value="GATase_6"/>
    <property type="match status" value="1"/>
</dbReference>
<evidence type="ECO:0000259" key="8">
    <source>
        <dbReference type="PROSITE" id="PS51464"/>
    </source>
</evidence>
<dbReference type="PROSITE" id="PS51464">
    <property type="entry name" value="SIS"/>
    <property type="match status" value="2"/>
</dbReference>
<evidence type="ECO:0000259" key="7">
    <source>
        <dbReference type="PROSITE" id="PS51278"/>
    </source>
</evidence>
<evidence type="ECO:0000313" key="10">
    <source>
        <dbReference type="Proteomes" id="UP001141327"/>
    </source>
</evidence>
<dbReference type="EMBL" id="JAPMOS010000049">
    <property type="protein sequence ID" value="KAJ4457300.1"/>
    <property type="molecule type" value="Genomic_DNA"/>
</dbReference>
<dbReference type="InterPro" id="IPR035490">
    <property type="entry name" value="GlmS/FrlB_SIS"/>
</dbReference>
<evidence type="ECO:0000256" key="4">
    <source>
        <dbReference type="ARBA" id="ARBA00022679"/>
    </source>
</evidence>
<evidence type="ECO:0000256" key="2">
    <source>
        <dbReference type="ARBA" id="ARBA00012916"/>
    </source>
</evidence>
<dbReference type="EC" id="2.6.1.16" evidence="2"/>
<dbReference type="InterPro" id="IPR005855">
    <property type="entry name" value="GFAT"/>
</dbReference>
<protein>
    <recommendedName>
        <fullName evidence="2">glutamine--fructose-6-phosphate transaminase (isomerizing)</fullName>
        <ecNumber evidence="2">2.6.1.16</ecNumber>
    </recommendedName>
</protein>
<dbReference type="NCBIfam" id="NF001484">
    <property type="entry name" value="PRK00331.1"/>
    <property type="match status" value="1"/>
</dbReference>
<keyword evidence="5" id="KW-0677">Repeat</keyword>
<proteinExistence type="predicted"/>
<keyword evidence="10" id="KW-1185">Reference proteome</keyword>
<dbReference type="InterPro" id="IPR001347">
    <property type="entry name" value="SIS_dom"/>
</dbReference>
<dbReference type="CDD" id="cd05008">
    <property type="entry name" value="SIS_GlmS_GlmD_1"/>
    <property type="match status" value="1"/>
</dbReference>
<feature type="domain" description="SIS" evidence="8">
    <location>
        <begin position="470"/>
        <end position="615"/>
    </location>
</feature>
<dbReference type="PANTHER" id="PTHR10937">
    <property type="entry name" value="GLUCOSAMINE--FRUCTOSE-6-PHOSPHATE AMINOTRANSFERASE, ISOMERIZING"/>
    <property type="match status" value="1"/>
</dbReference>
<accession>A0ABQ8UDD4</accession>
<keyword evidence="6" id="KW-0315">Glutamine amidotransferase</keyword>
<dbReference type="InterPro" id="IPR029055">
    <property type="entry name" value="Ntn_hydrolases_N"/>
</dbReference>
<dbReference type="GO" id="GO:0004360">
    <property type="term" value="F:glutamine-fructose-6-phosphate transaminase (isomerizing) activity"/>
    <property type="evidence" value="ECO:0007669"/>
    <property type="project" value="UniProtKB-EC"/>
</dbReference>
<evidence type="ECO:0000313" key="9">
    <source>
        <dbReference type="EMBL" id="KAJ4457300.1"/>
    </source>
</evidence>
<reference evidence="9" key="1">
    <citation type="journal article" date="2022" name="bioRxiv">
        <title>Genomics of Preaxostyla Flagellates Illuminates Evolutionary Transitions and the Path Towards Mitochondrial Loss.</title>
        <authorList>
            <person name="Novak L.V.F."/>
            <person name="Treitli S.C."/>
            <person name="Pyrih J."/>
            <person name="Halakuc P."/>
            <person name="Pipaliya S.V."/>
            <person name="Vacek V."/>
            <person name="Brzon O."/>
            <person name="Soukal P."/>
            <person name="Eme L."/>
            <person name="Dacks J.B."/>
            <person name="Karnkowska A."/>
            <person name="Elias M."/>
            <person name="Hampl V."/>
        </authorList>
    </citation>
    <scope>NUCLEOTIDE SEQUENCE</scope>
    <source>
        <strain evidence="9">RCP-MX</strain>
    </source>
</reference>
<dbReference type="InterPro" id="IPR047084">
    <property type="entry name" value="GFAT_N"/>
</dbReference>
<evidence type="ECO:0000256" key="3">
    <source>
        <dbReference type="ARBA" id="ARBA00022576"/>
    </source>
</evidence>
<dbReference type="Gene3D" id="3.40.50.10490">
    <property type="entry name" value="Glucose-6-phosphate isomerase like protein, domain 1"/>
    <property type="match status" value="2"/>
</dbReference>
<dbReference type="Gene3D" id="3.60.20.10">
    <property type="entry name" value="Glutamine Phosphoribosylpyrophosphate, subunit 1, domain 1"/>
    <property type="match status" value="1"/>
</dbReference>
<dbReference type="CDD" id="cd00714">
    <property type="entry name" value="GFAT"/>
    <property type="match status" value="1"/>
</dbReference>
<evidence type="ECO:0000256" key="5">
    <source>
        <dbReference type="ARBA" id="ARBA00022737"/>
    </source>
</evidence>
<dbReference type="CDD" id="cd05009">
    <property type="entry name" value="SIS_GlmS_GlmD_2"/>
    <property type="match status" value="1"/>
</dbReference>
<gene>
    <name evidence="9" type="ORF">PAPYR_7216</name>
</gene>
<keyword evidence="4 9" id="KW-0808">Transferase</keyword>
<dbReference type="Pfam" id="PF01380">
    <property type="entry name" value="SIS"/>
    <property type="match status" value="2"/>
</dbReference>
<organism evidence="9 10">
    <name type="scientific">Paratrimastix pyriformis</name>
    <dbReference type="NCBI Taxonomy" id="342808"/>
    <lineage>
        <taxon>Eukaryota</taxon>
        <taxon>Metamonada</taxon>
        <taxon>Preaxostyla</taxon>
        <taxon>Paratrimastigidae</taxon>
        <taxon>Paratrimastix</taxon>
    </lineage>
</organism>
<feature type="domain" description="SIS" evidence="8">
    <location>
        <begin position="299"/>
        <end position="439"/>
    </location>
</feature>
<dbReference type="SUPFAM" id="SSF56235">
    <property type="entry name" value="N-terminal nucleophile aminohydrolases (Ntn hydrolases)"/>
    <property type="match status" value="1"/>
</dbReference>
<sequence>MCGIILYLGARPVLQVLVEALHHLEYRGYDSAGIGFISQDQSSAIIKTVGTVDNLEAEVNRQAHNYETPEKKPVFGVGHTRWPTSGAATQLNAQPLFSNDRQWMAVLNGIVENKDELVSELTSKGYHFESENDAEVIPVLMEHFYKQENDTLTAFVQMLSKLQGAYAVAVLHATEQVVYCARLGSPMCIGVADGERFVSSDPVSFRKWTDQVIHLEDREIALITSTSHQLYRIRHNYPSVDPLSPARPSAMQGRTIHIPMDLADVEKGSYAHFMLKEIYQQPKCIGQTFVGKIANLDAIHIDIPNPMRQLVFVACGTSHHASMVGRYLVEQHAQIQVIPEYASEFIYRTCLLGPSDLVIAVSQSGETADTREALHTAIRAGAKTAGIVNVVGSQIARMAGQGMYLHAGPEIGVASTKAFTCQVTAMILLAAFLSKDPAFRADVIRTLPMVPPAMDQLLHNGHMHATIDRIVDAFKGATNALYLGRGMDYPVALEGALKLKEISYIHAEGYPAGEMKHGPIALVDTHMPVFFVLSRDAVLFPKVLINMEEVRTRGGRIITITDVADPLPTAVERVSEFLIRVPYIAPYTSPLLKVIPLQLISYRIAVAKGLNPDRPRNLAKSVTVE</sequence>